<feature type="compositionally biased region" description="Acidic residues" evidence="1">
    <location>
        <begin position="1"/>
        <end position="56"/>
    </location>
</feature>
<evidence type="ECO:0000313" key="3">
    <source>
        <dbReference type="Proteomes" id="UP000249526"/>
    </source>
</evidence>
<protein>
    <submittedName>
        <fullName evidence="2">Uncharacterized protein</fullName>
    </submittedName>
</protein>
<dbReference type="AlphaFoldDB" id="A0A8G1VNC0"/>
<feature type="region of interest" description="Disordered" evidence="1">
    <location>
        <begin position="1"/>
        <end position="74"/>
    </location>
</feature>
<dbReference type="GeneID" id="37159215"/>
<evidence type="ECO:0000256" key="1">
    <source>
        <dbReference type="SAM" id="MobiDB-lite"/>
    </source>
</evidence>
<gene>
    <name evidence="2" type="ORF">BO85DRAFT_367344</name>
</gene>
<proteinExistence type="predicted"/>
<sequence length="353" mass="36668">DDTGDDSGDDTGDDTGDDSGDDTGDDSGDDTGDDSGDNSGEDSGEDTGDDSGDSDDGSATTTSPATSSSASPAASSSAAVSELCSPQCTECLSTDTTDTSGTSFRRSGLFSRGLAQRASSFLAWMSTQMQTAQPLVKSTSGVTTSTSVVFGSGTSSLSQANVRGCTVLYVVSKYAVYEAHLWESPGFVSSQNGTVAFNEQSFQTNIISYLTNDVNLKLPQLTGSAAYPDPGTQIYIGTPVAATGQGAKYVSQISRIATTVNQILGLSSEPAEYYYTPTSMDGENNWLFQYNENACNKPVWQIWYGGMADNALWSSSQTSSSCASSAATPSRTPGVPAYTPSTMMVMPKATPAY</sequence>
<keyword evidence="3" id="KW-1185">Reference proteome</keyword>
<name>A0A8G1VNC0_9EURO</name>
<reference evidence="2 3" key="1">
    <citation type="submission" date="2018-02" db="EMBL/GenBank/DDBJ databases">
        <title>The genomes of Aspergillus section Nigri reveals drivers in fungal speciation.</title>
        <authorList>
            <consortium name="DOE Joint Genome Institute"/>
            <person name="Vesth T.C."/>
            <person name="Nybo J."/>
            <person name="Theobald S."/>
            <person name="Brandl J."/>
            <person name="Frisvad J.C."/>
            <person name="Nielsen K.F."/>
            <person name="Lyhne E.K."/>
            <person name="Kogle M.E."/>
            <person name="Kuo A."/>
            <person name="Riley R."/>
            <person name="Clum A."/>
            <person name="Nolan M."/>
            <person name="Lipzen A."/>
            <person name="Salamov A."/>
            <person name="Henrissat B."/>
            <person name="Wiebenga A."/>
            <person name="De vries R.P."/>
            <person name="Grigoriev I.V."/>
            <person name="Mortensen U.H."/>
            <person name="Andersen M.R."/>
            <person name="Baker S.E."/>
        </authorList>
    </citation>
    <scope>NUCLEOTIDE SEQUENCE [LARGE SCALE GENOMIC DNA]</scope>
    <source>
        <strain evidence="2 3">CBS 112811</strain>
    </source>
</reference>
<dbReference type="EMBL" id="KZ825058">
    <property type="protein sequence ID" value="RAH59734.1"/>
    <property type="molecule type" value="Genomic_DNA"/>
</dbReference>
<dbReference type="RefSeq" id="XP_025517656.1">
    <property type="nucleotide sequence ID" value="XM_025655813.1"/>
</dbReference>
<feature type="compositionally biased region" description="Low complexity" evidence="1">
    <location>
        <begin position="57"/>
        <end position="74"/>
    </location>
</feature>
<dbReference type="Proteomes" id="UP000249526">
    <property type="component" value="Unassembled WGS sequence"/>
</dbReference>
<feature type="non-terminal residue" evidence="2">
    <location>
        <position position="1"/>
    </location>
</feature>
<organism evidence="2 3">
    <name type="scientific">Aspergillus piperis CBS 112811</name>
    <dbReference type="NCBI Taxonomy" id="1448313"/>
    <lineage>
        <taxon>Eukaryota</taxon>
        <taxon>Fungi</taxon>
        <taxon>Dikarya</taxon>
        <taxon>Ascomycota</taxon>
        <taxon>Pezizomycotina</taxon>
        <taxon>Eurotiomycetes</taxon>
        <taxon>Eurotiomycetidae</taxon>
        <taxon>Eurotiales</taxon>
        <taxon>Aspergillaceae</taxon>
        <taxon>Aspergillus</taxon>
        <taxon>Aspergillus subgen. Circumdati</taxon>
    </lineage>
</organism>
<evidence type="ECO:0000313" key="2">
    <source>
        <dbReference type="EMBL" id="RAH59734.1"/>
    </source>
</evidence>
<accession>A0A8G1VNC0</accession>